<reference evidence="1 2" key="1">
    <citation type="submission" date="2019-10" db="EMBL/GenBank/DDBJ databases">
        <title>Nonomuraea sp. nov., isolated from Phyllanthus amarus.</title>
        <authorList>
            <person name="Klykleung N."/>
            <person name="Tanasupawat S."/>
        </authorList>
    </citation>
    <scope>NUCLEOTIDE SEQUENCE [LARGE SCALE GENOMIC DNA]</scope>
    <source>
        <strain evidence="1 2">PA1-10</strain>
    </source>
</reference>
<dbReference type="RefSeq" id="WP_139636904.1">
    <property type="nucleotide sequence ID" value="NZ_VDLX02000024.1"/>
</dbReference>
<name>A0A5C4VDR1_9ACTN</name>
<dbReference type="OrthoDB" id="4351105at2"/>
<proteinExistence type="predicted"/>
<sequence>MEDAVTAGSLQKAVLAGCKERLTGLGFKKRSGPIYTKELGEDVNGWLGIGFSTGYYADALGITPTVGIRHGRVEKLLAAFTESSEHDAKQLQATFAEPLGYLMPAAEIVVWRCTAEELFTVLDDMVAAISTYGIPYMESCVDPTAMANCITNSTMPELEKAKRSAIVHLLRGDAGSLARALYPLEAEVREGGNMQIHAARFLGNVRAYRSADSR</sequence>
<evidence type="ECO:0000313" key="2">
    <source>
        <dbReference type="Proteomes" id="UP000312512"/>
    </source>
</evidence>
<keyword evidence="2" id="KW-1185">Reference proteome</keyword>
<comment type="caution">
    <text evidence="1">The sequence shown here is derived from an EMBL/GenBank/DDBJ whole genome shotgun (WGS) entry which is preliminary data.</text>
</comment>
<dbReference type="AlphaFoldDB" id="A0A5C4VDR1"/>
<organism evidence="1 2">
    <name type="scientific">Nonomuraea phyllanthi</name>
    <dbReference type="NCBI Taxonomy" id="2219224"/>
    <lineage>
        <taxon>Bacteria</taxon>
        <taxon>Bacillati</taxon>
        <taxon>Actinomycetota</taxon>
        <taxon>Actinomycetes</taxon>
        <taxon>Streptosporangiales</taxon>
        <taxon>Streptosporangiaceae</taxon>
        <taxon>Nonomuraea</taxon>
    </lineage>
</organism>
<evidence type="ECO:0008006" key="3">
    <source>
        <dbReference type="Google" id="ProtNLM"/>
    </source>
</evidence>
<accession>A0A5C4VDR1</accession>
<dbReference type="EMBL" id="VDLX02000024">
    <property type="protein sequence ID" value="KAB8188625.1"/>
    <property type="molecule type" value="Genomic_DNA"/>
</dbReference>
<protein>
    <recommendedName>
        <fullName evidence="3">DUF4304 domain-containing protein</fullName>
    </recommendedName>
</protein>
<gene>
    <name evidence="1" type="ORF">FH608_043505</name>
</gene>
<evidence type="ECO:0000313" key="1">
    <source>
        <dbReference type="EMBL" id="KAB8188625.1"/>
    </source>
</evidence>
<dbReference type="Proteomes" id="UP000312512">
    <property type="component" value="Unassembled WGS sequence"/>
</dbReference>